<dbReference type="Proteomes" id="UP000799538">
    <property type="component" value="Unassembled WGS sequence"/>
</dbReference>
<proteinExistence type="predicted"/>
<protein>
    <submittedName>
        <fullName evidence="1">PLAC8 family-domain-containing protein</fullName>
    </submittedName>
</protein>
<evidence type="ECO:0000313" key="1">
    <source>
        <dbReference type="EMBL" id="KAF2223534.1"/>
    </source>
</evidence>
<name>A0A6A6GCT2_9PEZI</name>
<keyword evidence="2" id="KW-1185">Reference proteome</keyword>
<sequence length="162" mass="17872">MAVPTTGQWTAGICDCGGCGPCMGAFFCYSCLYGRVVHRNKHFPRTPEETSFSYVNSDCLIMTLVNYVTGGCGWILQFLKRTEQRERFGIEGSGLNDCCCTFCCSPCTLAQANLDLKTRAEGARLLDQNGAPAQTYEKQETGMVYQPPAAPVEVQHVHEEKH</sequence>
<dbReference type="AlphaFoldDB" id="A0A6A6GCT2"/>
<dbReference type="PANTHER" id="PTHR15907">
    <property type="entry name" value="DUF614 FAMILY PROTEIN-RELATED"/>
    <property type="match status" value="1"/>
</dbReference>
<organism evidence="1 2">
    <name type="scientific">Elsinoe ampelina</name>
    <dbReference type="NCBI Taxonomy" id="302913"/>
    <lineage>
        <taxon>Eukaryota</taxon>
        <taxon>Fungi</taxon>
        <taxon>Dikarya</taxon>
        <taxon>Ascomycota</taxon>
        <taxon>Pezizomycotina</taxon>
        <taxon>Dothideomycetes</taxon>
        <taxon>Dothideomycetidae</taxon>
        <taxon>Myriangiales</taxon>
        <taxon>Elsinoaceae</taxon>
        <taxon>Elsinoe</taxon>
    </lineage>
</organism>
<accession>A0A6A6GCT2</accession>
<dbReference type="Pfam" id="PF04749">
    <property type="entry name" value="PLAC8"/>
    <property type="match status" value="1"/>
</dbReference>
<reference evidence="2" key="1">
    <citation type="journal article" date="2020" name="Stud. Mycol.">
        <title>101 Dothideomycetes genomes: A test case for predicting lifestyles and emergence of pathogens.</title>
        <authorList>
            <person name="Haridas S."/>
            <person name="Albert R."/>
            <person name="Binder M."/>
            <person name="Bloem J."/>
            <person name="LaButti K."/>
            <person name="Salamov A."/>
            <person name="Andreopoulos B."/>
            <person name="Baker S."/>
            <person name="Barry K."/>
            <person name="Bills G."/>
            <person name="Bluhm B."/>
            <person name="Cannon C."/>
            <person name="Castanera R."/>
            <person name="Culley D."/>
            <person name="Daum C."/>
            <person name="Ezra D."/>
            <person name="Gonzalez J."/>
            <person name="Henrissat B."/>
            <person name="Kuo A."/>
            <person name="Liang C."/>
            <person name="Lipzen A."/>
            <person name="Lutzoni F."/>
            <person name="Magnuson J."/>
            <person name="Mondo S."/>
            <person name="Nolan M."/>
            <person name="Ohm R."/>
            <person name="Pangilinan J."/>
            <person name="Park H.-J."/>
            <person name="Ramirez L."/>
            <person name="Alfaro M."/>
            <person name="Sun H."/>
            <person name="Tritt A."/>
            <person name="Yoshinaga Y."/>
            <person name="Zwiers L.-H."/>
            <person name="Turgeon B."/>
            <person name="Goodwin S."/>
            <person name="Spatafora J."/>
            <person name="Crous P."/>
            <person name="Grigoriev I."/>
        </authorList>
    </citation>
    <scope>NUCLEOTIDE SEQUENCE [LARGE SCALE GENOMIC DNA]</scope>
    <source>
        <strain evidence="2">CECT 20119</strain>
    </source>
</reference>
<evidence type="ECO:0000313" key="2">
    <source>
        <dbReference type="Proteomes" id="UP000799538"/>
    </source>
</evidence>
<gene>
    <name evidence="1" type="ORF">BDZ85DRAFT_235742</name>
</gene>
<dbReference type="NCBIfam" id="TIGR01571">
    <property type="entry name" value="A_thal_Cys_rich"/>
    <property type="match status" value="1"/>
</dbReference>
<dbReference type="EMBL" id="ML992506">
    <property type="protein sequence ID" value="KAF2223534.1"/>
    <property type="molecule type" value="Genomic_DNA"/>
</dbReference>
<dbReference type="OrthoDB" id="1045822at2759"/>
<dbReference type="InterPro" id="IPR006461">
    <property type="entry name" value="PLAC_motif_containing"/>
</dbReference>